<dbReference type="InterPro" id="IPR011705">
    <property type="entry name" value="BACK"/>
</dbReference>
<dbReference type="Gene3D" id="1.25.40.420">
    <property type="match status" value="1"/>
</dbReference>
<dbReference type="FunFam" id="1.25.40.420:FF:000008">
    <property type="entry name" value="BTB/POZ domain-containing protein POB1"/>
    <property type="match status" value="1"/>
</dbReference>
<dbReference type="GO" id="GO:0010114">
    <property type="term" value="P:response to red light"/>
    <property type="evidence" value="ECO:0007669"/>
    <property type="project" value="TreeGrafter"/>
</dbReference>
<dbReference type="EMBL" id="JAUJYO010000021">
    <property type="protein sequence ID" value="KAK1284492.1"/>
    <property type="molecule type" value="Genomic_DNA"/>
</dbReference>
<reference evidence="5" key="1">
    <citation type="journal article" date="2023" name="Nat. Commun.">
        <title>Diploid and tetraploid genomes of Acorus and the evolution of monocots.</title>
        <authorList>
            <person name="Ma L."/>
            <person name="Liu K.W."/>
            <person name="Li Z."/>
            <person name="Hsiao Y.Y."/>
            <person name="Qi Y."/>
            <person name="Fu T."/>
            <person name="Tang G.D."/>
            <person name="Zhang D."/>
            <person name="Sun W.H."/>
            <person name="Liu D.K."/>
            <person name="Li Y."/>
            <person name="Chen G.Z."/>
            <person name="Liu X.D."/>
            <person name="Liao X.Y."/>
            <person name="Jiang Y.T."/>
            <person name="Yu X."/>
            <person name="Hao Y."/>
            <person name="Huang J."/>
            <person name="Zhao X.W."/>
            <person name="Ke S."/>
            <person name="Chen Y.Y."/>
            <person name="Wu W.L."/>
            <person name="Hsu J.L."/>
            <person name="Lin Y.F."/>
            <person name="Huang M.D."/>
            <person name="Li C.Y."/>
            <person name="Huang L."/>
            <person name="Wang Z.W."/>
            <person name="Zhao X."/>
            <person name="Zhong W.Y."/>
            <person name="Peng D.H."/>
            <person name="Ahmad S."/>
            <person name="Lan S."/>
            <person name="Zhang J.S."/>
            <person name="Tsai W.C."/>
            <person name="Van de Peer Y."/>
            <person name="Liu Z.J."/>
        </authorList>
    </citation>
    <scope>NUCLEOTIDE SEQUENCE</scope>
    <source>
        <strain evidence="5">CP</strain>
    </source>
</reference>
<evidence type="ECO:0000313" key="6">
    <source>
        <dbReference type="Proteomes" id="UP001180020"/>
    </source>
</evidence>
<dbReference type="PANTHER" id="PTHR46336">
    <property type="entry name" value="OS02G0260700 PROTEIN"/>
    <property type="match status" value="1"/>
</dbReference>
<sequence length="176" mass="20534">MTQESALLYLELPSSVSTNMEVQQLMDASKKHLVAVFNNRKIPRDELVNISMAGLELILISDDILPNSEDEVSDFIMDWANHHYPKLQERREALSSLFTRFIRFPYLSCTHMRKLLVCKDIDKAALLECITDSLLFKEENQLRKHELTSTDSTQKQFMQRSYKWRPVKVVESVSPR</sequence>
<dbReference type="Proteomes" id="UP001180020">
    <property type="component" value="Unassembled WGS sequence"/>
</dbReference>
<organism evidence="5 6">
    <name type="scientific">Acorus calamus</name>
    <name type="common">Sweet flag</name>
    <dbReference type="NCBI Taxonomy" id="4465"/>
    <lineage>
        <taxon>Eukaryota</taxon>
        <taxon>Viridiplantae</taxon>
        <taxon>Streptophyta</taxon>
        <taxon>Embryophyta</taxon>
        <taxon>Tracheophyta</taxon>
        <taxon>Spermatophyta</taxon>
        <taxon>Magnoliopsida</taxon>
        <taxon>Liliopsida</taxon>
        <taxon>Acoraceae</taxon>
        <taxon>Acorus</taxon>
    </lineage>
</organism>
<evidence type="ECO:0000256" key="2">
    <source>
        <dbReference type="ARBA" id="ARBA00004906"/>
    </source>
</evidence>
<dbReference type="AlphaFoldDB" id="A0AAV9C6T9"/>
<evidence type="ECO:0000256" key="1">
    <source>
        <dbReference type="ARBA" id="ARBA00002668"/>
    </source>
</evidence>
<feature type="domain" description="BACK" evidence="4">
    <location>
        <begin position="17"/>
        <end position="115"/>
    </location>
</feature>
<gene>
    <name evidence="5" type="ORF">QJS10_CPB21g01388</name>
</gene>
<evidence type="ECO:0000259" key="4">
    <source>
        <dbReference type="Pfam" id="PF07707"/>
    </source>
</evidence>
<dbReference type="InterPro" id="IPR045890">
    <property type="entry name" value="POB1-like"/>
</dbReference>
<evidence type="ECO:0000256" key="3">
    <source>
        <dbReference type="ARBA" id="ARBA00022786"/>
    </source>
</evidence>
<protein>
    <submittedName>
        <fullName evidence="5">BTB/POZ domain-containing protein</fullName>
    </submittedName>
</protein>
<evidence type="ECO:0000313" key="5">
    <source>
        <dbReference type="EMBL" id="KAK1284492.1"/>
    </source>
</evidence>
<accession>A0AAV9C6T9</accession>
<proteinExistence type="predicted"/>
<dbReference type="PANTHER" id="PTHR46336:SF3">
    <property type="entry name" value="BTB_POZ DOMAIN-CONTAINING PROTEIN POB1"/>
    <property type="match status" value="1"/>
</dbReference>
<comment type="caution">
    <text evidence="5">The sequence shown here is derived from an EMBL/GenBank/DDBJ whole genome shotgun (WGS) entry which is preliminary data.</text>
</comment>
<name>A0AAV9C6T9_ACOCL</name>
<keyword evidence="6" id="KW-1185">Reference proteome</keyword>
<comment type="function">
    <text evidence="1">May act as a substrate-specific adapter of an E3 ubiquitin-protein ligase complex (CUL3-RBX1-BTB) which mediates the ubiquitination and subsequent proteasomal degradation of target proteins.</text>
</comment>
<dbReference type="Pfam" id="PF07707">
    <property type="entry name" value="BACK"/>
    <property type="match status" value="1"/>
</dbReference>
<keyword evidence="3" id="KW-0833">Ubl conjugation pathway</keyword>
<reference evidence="5" key="2">
    <citation type="submission" date="2023-06" db="EMBL/GenBank/DDBJ databases">
        <authorList>
            <person name="Ma L."/>
            <person name="Liu K.-W."/>
            <person name="Li Z."/>
            <person name="Hsiao Y.-Y."/>
            <person name="Qi Y."/>
            <person name="Fu T."/>
            <person name="Tang G."/>
            <person name="Zhang D."/>
            <person name="Sun W.-H."/>
            <person name="Liu D.-K."/>
            <person name="Li Y."/>
            <person name="Chen G.-Z."/>
            <person name="Liu X.-D."/>
            <person name="Liao X.-Y."/>
            <person name="Jiang Y.-T."/>
            <person name="Yu X."/>
            <person name="Hao Y."/>
            <person name="Huang J."/>
            <person name="Zhao X.-W."/>
            <person name="Ke S."/>
            <person name="Chen Y.-Y."/>
            <person name="Wu W.-L."/>
            <person name="Hsu J.-L."/>
            <person name="Lin Y.-F."/>
            <person name="Huang M.-D."/>
            <person name="Li C.-Y."/>
            <person name="Huang L."/>
            <person name="Wang Z.-W."/>
            <person name="Zhao X."/>
            <person name="Zhong W.-Y."/>
            <person name="Peng D.-H."/>
            <person name="Ahmad S."/>
            <person name="Lan S."/>
            <person name="Zhang J.-S."/>
            <person name="Tsai W.-C."/>
            <person name="Van De Peer Y."/>
            <person name="Liu Z.-J."/>
        </authorList>
    </citation>
    <scope>NUCLEOTIDE SEQUENCE</scope>
    <source>
        <strain evidence="5">CP</strain>
        <tissue evidence="5">Leaves</tissue>
    </source>
</reference>
<comment type="pathway">
    <text evidence="2">Protein modification; protein ubiquitination.</text>
</comment>
<dbReference type="GO" id="GO:0005634">
    <property type="term" value="C:nucleus"/>
    <property type="evidence" value="ECO:0007669"/>
    <property type="project" value="TreeGrafter"/>
</dbReference>